<dbReference type="Gene3D" id="3.40.50.720">
    <property type="entry name" value="NAD(P)-binding Rossmann-like Domain"/>
    <property type="match status" value="1"/>
</dbReference>
<feature type="domain" description="Radical SAM core" evidence="5">
    <location>
        <begin position="173"/>
        <end position="272"/>
    </location>
</feature>
<dbReference type="InterPro" id="IPR058240">
    <property type="entry name" value="rSAM_sf"/>
</dbReference>
<evidence type="ECO:0000313" key="7">
    <source>
        <dbReference type="Proteomes" id="UP001451571"/>
    </source>
</evidence>
<dbReference type="RefSeq" id="WP_342758485.1">
    <property type="nucleotide sequence ID" value="NZ_CP146256.1"/>
</dbReference>
<sequence length="410" mass="48151">MTNFYNDFMMMIESKKVICFGAGKSAERIVNEMSLTKDNIEGFVDSNIALWNTTIQIPRVGIFPVYSPQFLEDLNPENYIILITSMYWEEIIKYINNNFNKKYRIFHSPCVREHVLGSKEFMETRYIDPCINRYQRYCKEFLLLNDKEIEMETNNLRQRLIKDDYVVIPRMPIILSTKCTLRCKECNNLVPYFNNPIEFSAEEIIDNITKVAHAADEWIYCELVGGEPFLYKELPKVLNYVLELKKIRAIEVTTNGTVIPSKEVLGLLANEKIIVKISDYGKYSNIPKLTNIFEENHIKYTVYEDMQWIKAGGCDKRNRDLRIQISQYMQCPASHYCHTLMGNKIFICSRAASLYYLEILKEDNEYILIDNNRLKEDIKGLYLKPQCTACDYCDMYIPEQIMISAAEQRK</sequence>
<dbReference type="InterPro" id="IPR013785">
    <property type="entry name" value="Aldolase_TIM"/>
</dbReference>
<dbReference type="InterPro" id="IPR029063">
    <property type="entry name" value="SAM-dependent_MTases_sf"/>
</dbReference>
<evidence type="ECO:0000256" key="1">
    <source>
        <dbReference type="ARBA" id="ARBA00022691"/>
    </source>
</evidence>
<dbReference type="Pfam" id="PF04055">
    <property type="entry name" value="Radical_SAM"/>
    <property type="match status" value="1"/>
</dbReference>
<evidence type="ECO:0000256" key="3">
    <source>
        <dbReference type="ARBA" id="ARBA00023004"/>
    </source>
</evidence>
<dbReference type="SUPFAM" id="SSF53335">
    <property type="entry name" value="S-adenosyl-L-methionine-dependent methyltransferases"/>
    <property type="match status" value="1"/>
</dbReference>
<organism evidence="6 7">
    <name type="scientific">Kineothrix sedimenti</name>
    <dbReference type="NCBI Taxonomy" id="3123317"/>
    <lineage>
        <taxon>Bacteria</taxon>
        <taxon>Bacillati</taxon>
        <taxon>Bacillota</taxon>
        <taxon>Clostridia</taxon>
        <taxon>Lachnospirales</taxon>
        <taxon>Lachnospiraceae</taxon>
        <taxon>Kineothrix</taxon>
    </lineage>
</organism>
<protein>
    <submittedName>
        <fullName evidence="6">Radical SAM protein</fullName>
    </submittedName>
</protein>
<gene>
    <name evidence="6" type="ORF">V6984_03830</name>
</gene>
<proteinExistence type="predicted"/>
<keyword evidence="1" id="KW-0949">S-adenosyl-L-methionine</keyword>
<evidence type="ECO:0000256" key="2">
    <source>
        <dbReference type="ARBA" id="ARBA00022723"/>
    </source>
</evidence>
<accession>A0ABZ3F015</accession>
<dbReference type="SFLD" id="SFLDS00029">
    <property type="entry name" value="Radical_SAM"/>
    <property type="match status" value="1"/>
</dbReference>
<evidence type="ECO:0000259" key="5">
    <source>
        <dbReference type="Pfam" id="PF04055"/>
    </source>
</evidence>
<reference evidence="6 7" key="1">
    <citation type="submission" date="2024-02" db="EMBL/GenBank/DDBJ databases">
        <title>Bacterial strain from lacustrine sediment.</title>
        <authorList>
            <person name="Petit C."/>
            <person name="Fadhlaoui K."/>
        </authorList>
    </citation>
    <scope>NUCLEOTIDE SEQUENCE [LARGE SCALE GENOMIC DNA]</scope>
    <source>
        <strain evidence="6 7">IPX-CK</strain>
    </source>
</reference>
<dbReference type="CDD" id="cd01335">
    <property type="entry name" value="Radical_SAM"/>
    <property type="match status" value="1"/>
</dbReference>
<dbReference type="InterPro" id="IPR007197">
    <property type="entry name" value="rSAM"/>
</dbReference>
<dbReference type="Gene3D" id="3.20.20.70">
    <property type="entry name" value="Aldolase class I"/>
    <property type="match status" value="1"/>
</dbReference>
<evidence type="ECO:0000313" key="6">
    <source>
        <dbReference type="EMBL" id="XAH74907.1"/>
    </source>
</evidence>
<dbReference type="SUPFAM" id="SSF102114">
    <property type="entry name" value="Radical SAM enzymes"/>
    <property type="match status" value="1"/>
</dbReference>
<name>A0ABZ3F015_9FIRM</name>
<dbReference type="Proteomes" id="UP001451571">
    <property type="component" value="Chromosome"/>
</dbReference>
<dbReference type="EMBL" id="CP146256">
    <property type="protein sequence ID" value="XAH74907.1"/>
    <property type="molecule type" value="Genomic_DNA"/>
</dbReference>
<keyword evidence="4" id="KW-0411">Iron-sulfur</keyword>
<evidence type="ECO:0000256" key="4">
    <source>
        <dbReference type="ARBA" id="ARBA00023014"/>
    </source>
</evidence>
<keyword evidence="2" id="KW-0479">Metal-binding</keyword>
<keyword evidence="3" id="KW-0408">Iron</keyword>
<keyword evidence="7" id="KW-1185">Reference proteome</keyword>